<dbReference type="EMBL" id="LWDX02072849">
    <property type="protein sequence ID" value="OEL13597.1"/>
    <property type="molecule type" value="Genomic_DNA"/>
</dbReference>
<proteinExistence type="predicted"/>
<evidence type="ECO:0000256" key="1">
    <source>
        <dbReference type="SAM" id="MobiDB-lite"/>
    </source>
</evidence>
<dbReference type="Proteomes" id="UP000095767">
    <property type="component" value="Unassembled WGS sequence"/>
</dbReference>
<keyword evidence="3" id="KW-1185">Reference proteome</keyword>
<protein>
    <submittedName>
        <fullName evidence="2">Uncharacterized protein</fullName>
    </submittedName>
</protein>
<sequence length="160" mass="17603">LTGPGRWPWTAAAARSRSSHPRSAGSSRAPTDLAITRWAMPMDKLSVLSFASPRSWLLTLDMLSCRLVAVGGATQRARRGRSGSRCQVRFAFSLLYLCLFDDAILIFEHLFCVKEIDLFFPLYAGFRDCEDDAAAGPEGAGDDSREASEVRVSHLSLIHI</sequence>
<accession>A0A1E5UL58</accession>
<feature type="region of interest" description="Disordered" evidence="1">
    <location>
        <begin position="1"/>
        <end position="28"/>
    </location>
</feature>
<evidence type="ECO:0000313" key="3">
    <source>
        <dbReference type="Proteomes" id="UP000095767"/>
    </source>
</evidence>
<gene>
    <name evidence="2" type="ORF">BAE44_0025384</name>
</gene>
<reference evidence="2 3" key="1">
    <citation type="submission" date="2016-09" db="EMBL/GenBank/DDBJ databases">
        <title>The draft genome of Dichanthelium oligosanthes: A C3 panicoid grass species.</title>
        <authorList>
            <person name="Studer A.J."/>
            <person name="Schnable J.C."/>
            <person name="Brutnell T.P."/>
        </authorList>
    </citation>
    <scope>NUCLEOTIDE SEQUENCE [LARGE SCALE GENOMIC DNA]</scope>
    <source>
        <strain evidence="3">cv. Kellogg 1175</strain>
        <tissue evidence="2">Leaf</tissue>
    </source>
</reference>
<feature type="non-terminal residue" evidence="2">
    <location>
        <position position="1"/>
    </location>
</feature>
<feature type="compositionally biased region" description="Low complexity" evidence="1">
    <location>
        <begin position="11"/>
        <end position="28"/>
    </location>
</feature>
<dbReference type="AlphaFoldDB" id="A0A1E5UL58"/>
<evidence type="ECO:0000313" key="2">
    <source>
        <dbReference type="EMBL" id="OEL13597.1"/>
    </source>
</evidence>
<organism evidence="2 3">
    <name type="scientific">Dichanthelium oligosanthes</name>
    <dbReference type="NCBI Taxonomy" id="888268"/>
    <lineage>
        <taxon>Eukaryota</taxon>
        <taxon>Viridiplantae</taxon>
        <taxon>Streptophyta</taxon>
        <taxon>Embryophyta</taxon>
        <taxon>Tracheophyta</taxon>
        <taxon>Spermatophyta</taxon>
        <taxon>Magnoliopsida</taxon>
        <taxon>Liliopsida</taxon>
        <taxon>Poales</taxon>
        <taxon>Poaceae</taxon>
        <taxon>PACMAD clade</taxon>
        <taxon>Panicoideae</taxon>
        <taxon>Panicodae</taxon>
        <taxon>Paniceae</taxon>
        <taxon>Dichantheliinae</taxon>
        <taxon>Dichanthelium</taxon>
    </lineage>
</organism>
<name>A0A1E5UL58_9POAL</name>
<comment type="caution">
    <text evidence="2">The sequence shown here is derived from an EMBL/GenBank/DDBJ whole genome shotgun (WGS) entry which is preliminary data.</text>
</comment>